<organism evidence="8 9">
    <name type="scientific">Artemisia annua</name>
    <name type="common">Sweet wormwood</name>
    <dbReference type="NCBI Taxonomy" id="35608"/>
    <lineage>
        <taxon>Eukaryota</taxon>
        <taxon>Viridiplantae</taxon>
        <taxon>Streptophyta</taxon>
        <taxon>Embryophyta</taxon>
        <taxon>Tracheophyta</taxon>
        <taxon>Spermatophyta</taxon>
        <taxon>Magnoliopsida</taxon>
        <taxon>eudicotyledons</taxon>
        <taxon>Gunneridae</taxon>
        <taxon>Pentapetalae</taxon>
        <taxon>asterids</taxon>
        <taxon>campanulids</taxon>
        <taxon>Asterales</taxon>
        <taxon>Asteraceae</taxon>
        <taxon>Asteroideae</taxon>
        <taxon>Anthemideae</taxon>
        <taxon>Artemisiinae</taxon>
        <taxon>Artemisia</taxon>
    </lineage>
</organism>
<dbReference type="Pfam" id="PF17682">
    <property type="entry name" value="Tau95_N"/>
    <property type="match status" value="1"/>
</dbReference>
<evidence type="ECO:0000256" key="4">
    <source>
        <dbReference type="ARBA" id="ARBA00023242"/>
    </source>
</evidence>
<feature type="compositionally biased region" description="Basic and acidic residues" evidence="5">
    <location>
        <begin position="448"/>
        <end position="470"/>
    </location>
</feature>
<dbReference type="Proteomes" id="UP000245207">
    <property type="component" value="Unassembled WGS sequence"/>
</dbReference>
<feature type="domain" description="Transcription factor IIIC subunit 5 HTH" evidence="6">
    <location>
        <begin position="184"/>
        <end position="334"/>
    </location>
</feature>
<protein>
    <submittedName>
        <fullName evidence="8">Transcription factor IIIC, subunit 5</fullName>
    </submittedName>
</protein>
<feature type="region of interest" description="Disordered" evidence="5">
    <location>
        <begin position="1"/>
        <end position="20"/>
    </location>
</feature>
<sequence length="574" mass="66099">MLKSLTTTGHTNQTTNEQDLGRHMGVIKDGSISGNLPSKKVFAVNYPGYPSSTERALATLGGPEGISKARGLSKELELHFRPEDPYSHPLHGKSSLSKNFLLKISKHKTQEDETPTAEEPEHKIYADIVSHVKEAYNFNGMADYQQVLAIHADVARKKKRTWADVEPQFEKHGLIDADQEDLMILLPSRFSLKDTPENLVLKPSMFVPSKKKQEELVKYHREMDIDPSLMIDFNIKDVPKKVNWEKFMRVGTNEWNCQKAVCQLFDERPIWIKQSLSEHLSKKGLKFGPNLFKRLLYNAAYYFGGGPFHRFWIRKEYDPRKDPESRIYQRTDFRVDQNLRYGDNDLASGINYKWEDLCAFRAFPSKYHTSFQLFELADDYIQQEIRKPVTQTTCTLATGWFPPHILAILRRRVAVRFLSVYPHPGAESLLKSAISRFEKLKRTRMMIKEKIGDEEEHQRVNKDEVHAEEKEISDDEDEDEDDDGVDDDEVDEDSEEEIADEELDTYEGLHMGGDGTNFVPEPSYINQENMSKNYLQELFGSFPYNGGSQENAENSDGEYQILDQDSDGNVSNDD</sequence>
<keyword evidence="3" id="KW-0804">Transcription</keyword>
<evidence type="ECO:0000259" key="6">
    <source>
        <dbReference type="Pfam" id="PF09734"/>
    </source>
</evidence>
<dbReference type="Pfam" id="PF09734">
    <property type="entry name" value="Tau95"/>
    <property type="match status" value="1"/>
</dbReference>
<dbReference type="FunFam" id="3.30.200.160:FF:000002">
    <property type="entry name" value="Transcription factor IIIC, subunit 5"/>
    <property type="match status" value="1"/>
</dbReference>
<dbReference type="GO" id="GO:0001003">
    <property type="term" value="F:RNA polymerase III type 2 promoter sequence-specific DNA binding"/>
    <property type="evidence" value="ECO:0007669"/>
    <property type="project" value="TreeGrafter"/>
</dbReference>
<dbReference type="Gene3D" id="3.30.200.160">
    <property type="entry name" value="TFIIIC, subcomplex tauA, subunit Sfc1, barrel domain"/>
    <property type="match status" value="1"/>
</dbReference>
<evidence type="ECO:0000256" key="5">
    <source>
        <dbReference type="SAM" id="MobiDB-lite"/>
    </source>
</evidence>
<dbReference type="STRING" id="35608.A0A2U1L539"/>
<dbReference type="InterPro" id="IPR019136">
    <property type="entry name" value="TF_IIIC_su-5_HTH"/>
</dbReference>
<evidence type="ECO:0000313" key="9">
    <source>
        <dbReference type="Proteomes" id="UP000245207"/>
    </source>
</evidence>
<evidence type="ECO:0000256" key="3">
    <source>
        <dbReference type="ARBA" id="ARBA00023163"/>
    </source>
</evidence>
<gene>
    <name evidence="8" type="ORF">CTI12_AA529780</name>
</gene>
<feature type="domain" description="Transcription factor IIIC subunit Tfc1/Sfc1 triple barrel" evidence="7">
    <location>
        <begin position="43"/>
        <end position="146"/>
    </location>
</feature>
<name>A0A2U1L539_ARTAN</name>
<dbReference type="PANTHER" id="PTHR13230:SF5">
    <property type="entry name" value="GENERAL TRANSCRIPTION FACTOR 3C POLYPEPTIDE 5"/>
    <property type="match status" value="1"/>
</dbReference>
<accession>A0A2U1L539</accession>
<dbReference type="InterPro" id="IPR040454">
    <property type="entry name" value="TF_IIIC_Tfc1/Sfc1"/>
</dbReference>
<dbReference type="GO" id="GO:0005634">
    <property type="term" value="C:nucleus"/>
    <property type="evidence" value="ECO:0007669"/>
    <property type="project" value="UniProtKB-SubCell"/>
</dbReference>
<dbReference type="GO" id="GO:0000127">
    <property type="term" value="C:transcription factor TFIIIC complex"/>
    <property type="evidence" value="ECO:0007669"/>
    <property type="project" value="InterPro"/>
</dbReference>
<evidence type="ECO:0000313" key="8">
    <source>
        <dbReference type="EMBL" id="PWA44074.1"/>
    </source>
</evidence>
<keyword evidence="4" id="KW-0539">Nucleus</keyword>
<reference evidence="8 9" key="1">
    <citation type="journal article" date="2018" name="Mol. Plant">
        <title>The genome of Artemisia annua provides insight into the evolution of Asteraceae family and artemisinin biosynthesis.</title>
        <authorList>
            <person name="Shen Q."/>
            <person name="Zhang L."/>
            <person name="Liao Z."/>
            <person name="Wang S."/>
            <person name="Yan T."/>
            <person name="Shi P."/>
            <person name="Liu M."/>
            <person name="Fu X."/>
            <person name="Pan Q."/>
            <person name="Wang Y."/>
            <person name="Lv Z."/>
            <person name="Lu X."/>
            <person name="Zhang F."/>
            <person name="Jiang W."/>
            <person name="Ma Y."/>
            <person name="Chen M."/>
            <person name="Hao X."/>
            <person name="Li L."/>
            <person name="Tang Y."/>
            <person name="Lv G."/>
            <person name="Zhou Y."/>
            <person name="Sun X."/>
            <person name="Brodelius P.E."/>
            <person name="Rose J.K.C."/>
            <person name="Tang K."/>
        </authorList>
    </citation>
    <scope>NUCLEOTIDE SEQUENCE [LARGE SCALE GENOMIC DNA]</scope>
    <source>
        <strain evidence="9">cv. Huhao1</strain>
        <tissue evidence="8">Leaf</tissue>
    </source>
</reference>
<dbReference type="GO" id="GO:0001002">
    <property type="term" value="F:RNA polymerase III type 1 promoter sequence-specific DNA binding"/>
    <property type="evidence" value="ECO:0007669"/>
    <property type="project" value="TreeGrafter"/>
</dbReference>
<dbReference type="InterPro" id="IPR042536">
    <property type="entry name" value="TFIIIC_tauA_Sfc1"/>
</dbReference>
<comment type="caution">
    <text evidence="8">The sequence shown here is derived from an EMBL/GenBank/DDBJ whole genome shotgun (WGS) entry which is preliminary data.</text>
</comment>
<dbReference type="OrthoDB" id="5598268at2759"/>
<keyword evidence="2" id="KW-0238">DNA-binding</keyword>
<feature type="compositionally biased region" description="Acidic residues" evidence="5">
    <location>
        <begin position="471"/>
        <end position="505"/>
    </location>
</feature>
<comment type="subcellular location">
    <subcellularLocation>
        <location evidence="1">Nucleus</location>
    </subcellularLocation>
</comment>
<dbReference type="AlphaFoldDB" id="A0A2U1L539"/>
<dbReference type="InterPro" id="IPR041499">
    <property type="entry name" value="Tfc1/Sfc1_N"/>
</dbReference>
<keyword evidence="9" id="KW-1185">Reference proteome</keyword>
<proteinExistence type="predicted"/>
<evidence type="ECO:0000256" key="1">
    <source>
        <dbReference type="ARBA" id="ARBA00004123"/>
    </source>
</evidence>
<feature type="compositionally biased region" description="Low complexity" evidence="5">
    <location>
        <begin position="1"/>
        <end position="15"/>
    </location>
</feature>
<dbReference type="GO" id="GO:0006384">
    <property type="term" value="P:transcription initiation at RNA polymerase III promoter"/>
    <property type="evidence" value="ECO:0007669"/>
    <property type="project" value="InterPro"/>
</dbReference>
<feature type="region of interest" description="Disordered" evidence="5">
    <location>
        <begin position="448"/>
        <end position="524"/>
    </location>
</feature>
<evidence type="ECO:0000256" key="2">
    <source>
        <dbReference type="ARBA" id="ARBA00023125"/>
    </source>
</evidence>
<evidence type="ECO:0000259" key="7">
    <source>
        <dbReference type="Pfam" id="PF17682"/>
    </source>
</evidence>
<feature type="region of interest" description="Disordered" evidence="5">
    <location>
        <begin position="539"/>
        <end position="574"/>
    </location>
</feature>
<dbReference type="EMBL" id="PKPP01011474">
    <property type="protein sequence ID" value="PWA44074.1"/>
    <property type="molecule type" value="Genomic_DNA"/>
</dbReference>
<dbReference type="PANTHER" id="PTHR13230">
    <property type="entry name" value="GENERAL TRANSCRIPTION FACTOR IIIC, POLYPEPTIDE 5"/>
    <property type="match status" value="1"/>
</dbReference>